<reference evidence="12" key="1">
    <citation type="journal article" date="2019" name="Sci. Rep.">
        <title>Draft genome of Tanacetum cinerariifolium, the natural source of mosquito coil.</title>
        <authorList>
            <person name="Yamashiro T."/>
            <person name="Shiraishi A."/>
            <person name="Satake H."/>
            <person name="Nakayama K."/>
        </authorList>
    </citation>
    <scope>NUCLEOTIDE SEQUENCE</scope>
</reference>
<dbReference type="Pfam" id="PF00933">
    <property type="entry name" value="Glyco_hydro_3"/>
    <property type="match status" value="1"/>
</dbReference>
<dbReference type="Gene3D" id="1.25.40.10">
    <property type="entry name" value="Tetratricopeptide repeat domain"/>
    <property type="match status" value="1"/>
</dbReference>
<feature type="compositionally biased region" description="Basic residues" evidence="9">
    <location>
        <begin position="506"/>
        <end position="535"/>
    </location>
</feature>
<feature type="compositionally biased region" description="Basic residues" evidence="9">
    <location>
        <begin position="596"/>
        <end position="613"/>
    </location>
</feature>
<evidence type="ECO:0000256" key="4">
    <source>
        <dbReference type="ARBA" id="ARBA00018029"/>
    </source>
</evidence>
<dbReference type="InterPro" id="IPR036962">
    <property type="entry name" value="Glyco_hydro_3_N_sf"/>
</dbReference>
<feature type="region of interest" description="Disordered" evidence="9">
    <location>
        <begin position="419"/>
        <end position="442"/>
    </location>
</feature>
<dbReference type="PROSITE" id="PS00775">
    <property type="entry name" value="GLYCOSYL_HYDROL_F3"/>
    <property type="match status" value="1"/>
</dbReference>
<evidence type="ECO:0000256" key="3">
    <source>
        <dbReference type="ARBA" id="ARBA00011899"/>
    </source>
</evidence>
<dbReference type="PANTHER" id="PTHR30480">
    <property type="entry name" value="BETA-HEXOSAMINIDASE-RELATED"/>
    <property type="match status" value="1"/>
</dbReference>
<dbReference type="GO" id="GO:0004553">
    <property type="term" value="F:hydrolase activity, hydrolyzing O-glycosyl compounds"/>
    <property type="evidence" value="ECO:0007669"/>
    <property type="project" value="InterPro"/>
</dbReference>
<dbReference type="Pfam" id="PF01979">
    <property type="entry name" value="Amidohydro_1"/>
    <property type="match status" value="1"/>
</dbReference>
<feature type="region of interest" description="Disordered" evidence="9">
    <location>
        <begin position="1210"/>
        <end position="1229"/>
    </location>
</feature>
<dbReference type="SUPFAM" id="SSF48452">
    <property type="entry name" value="TPR-like"/>
    <property type="match status" value="1"/>
</dbReference>
<feature type="compositionally biased region" description="Basic residues" evidence="9">
    <location>
        <begin position="1379"/>
        <end position="1397"/>
    </location>
</feature>
<comment type="similarity">
    <text evidence="2">Belongs to the metallo-dependent hydrolases superfamily. NagA family.</text>
</comment>
<dbReference type="GO" id="GO:0009254">
    <property type="term" value="P:peptidoglycan turnover"/>
    <property type="evidence" value="ECO:0007669"/>
    <property type="project" value="TreeGrafter"/>
</dbReference>
<dbReference type="InterPro" id="IPR011990">
    <property type="entry name" value="TPR-like_helical_dom_sf"/>
</dbReference>
<organism evidence="12">
    <name type="scientific">Tanacetum cinerariifolium</name>
    <name type="common">Dalmatian daisy</name>
    <name type="synonym">Chrysanthemum cinerariifolium</name>
    <dbReference type="NCBI Taxonomy" id="118510"/>
    <lineage>
        <taxon>Eukaryota</taxon>
        <taxon>Viridiplantae</taxon>
        <taxon>Streptophyta</taxon>
        <taxon>Embryophyta</taxon>
        <taxon>Tracheophyta</taxon>
        <taxon>Spermatophyta</taxon>
        <taxon>Magnoliopsida</taxon>
        <taxon>eudicotyledons</taxon>
        <taxon>Gunneridae</taxon>
        <taxon>Pentapetalae</taxon>
        <taxon>asterids</taxon>
        <taxon>campanulids</taxon>
        <taxon>Asterales</taxon>
        <taxon>Asteraceae</taxon>
        <taxon>Asteroideae</taxon>
        <taxon>Anthemideae</taxon>
        <taxon>Anthemidinae</taxon>
        <taxon>Tanacetum</taxon>
    </lineage>
</organism>
<evidence type="ECO:0000256" key="7">
    <source>
        <dbReference type="ARBA" id="ARBA00023295"/>
    </source>
</evidence>
<feature type="compositionally biased region" description="Basic and acidic residues" evidence="9">
    <location>
        <begin position="465"/>
        <end position="480"/>
    </location>
</feature>
<dbReference type="InterPro" id="IPR050226">
    <property type="entry name" value="NagZ_Beta-hexosaminidase"/>
</dbReference>
<evidence type="ECO:0000256" key="2">
    <source>
        <dbReference type="ARBA" id="ARBA00010716"/>
    </source>
</evidence>
<gene>
    <name evidence="12" type="ORF">Tci_000023</name>
</gene>
<dbReference type="EC" id="3.5.1.25" evidence="3"/>
<feature type="domain" description="Amidohydrolase-related" evidence="11">
    <location>
        <begin position="43"/>
        <end position="352"/>
    </location>
</feature>
<proteinExistence type="inferred from homology"/>
<dbReference type="GO" id="GO:0008448">
    <property type="term" value="F:N-acetylglucosamine-6-phosphate deacetylase activity"/>
    <property type="evidence" value="ECO:0007669"/>
    <property type="project" value="UniProtKB-EC"/>
</dbReference>
<dbReference type="Gene3D" id="3.20.20.140">
    <property type="entry name" value="Metal-dependent hydrolases"/>
    <property type="match status" value="1"/>
</dbReference>
<keyword evidence="6" id="KW-0119">Carbohydrate metabolism</keyword>
<dbReference type="GO" id="GO:0006044">
    <property type="term" value="P:N-acetylglucosamine metabolic process"/>
    <property type="evidence" value="ECO:0007669"/>
    <property type="project" value="InterPro"/>
</dbReference>
<feature type="domain" description="Glycoside hydrolase family 3 N-terminal" evidence="10">
    <location>
        <begin position="660"/>
        <end position="972"/>
    </location>
</feature>
<feature type="compositionally biased region" description="Basic residues" evidence="9">
    <location>
        <begin position="433"/>
        <end position="442"/>
    </location>
</feature>
<dbReference type="InterPro" id="IPR011059">
    <property type="entry name" value="Metal-dep_hydrolase_composite"/>
</dbReference>
<dbReference type="Gene3D" id="2.30.40.10">
    <property type="entry name" value="Urease, subunit C, domain 1"/>
    <property type="match status" value="1"/>
</dbReference>
<dbReference type="SUPFAM" id="SSF51556">
    <property type="entry name" value="Metallo-dependent hydrolases"/>
    <property type="match status" value="1"/>
</dbReference>
<accession>A0A699GIV5</accession>
<name>A0A699GIV5_TANCI</name>
<evidence type="ECO:0000256" key="5">
    <source>
        <dbReference type="ARBA" id="ARBA00022801"/>
    </source>
</evidence>
<dbReference type="InterPro" id="IPR017853">
    <property type="entry name" value="GH"/>
</dbReference>
<evidence type="ECO:0000259" key="10">
    <source>
        <dbReference type="Pfam" id="PF00933"/>
    </source>
</evidence>
<feature type="region of interest" description="Disordered" evidence="9">
    <location>
        <begin position="462"/>
        <end position="632"/>
    </location>
</feature>
<comment type="similarity">
    <text evidence="1">Belongs to the glycosyl hydrolase 3 family.</text>
</comment>
<sequence>MSAAIKGNILTSAGWVHGAINFEARIGVIAGNSVDPALNADDYILPGFIDLHVHGGGGRDVMEGGDAVRIIAAVHAKHGTTSMLATTMTAPPEDIDLALAAIGKVVAQRGKGEARVLGAHLEGPYINAGKLGAQPDFARSAKLADVQQLEKLAPLKLITVAPEIEGHLALVKELSDAGMRVQIGHTAGSYEDGKAALEHGAHGFTHLFNAMTGLHHREPGMVGAALAHAQYAELIPDLLHVHPGAIRTALRCIPNLYCVTDSTAATGMPDGEYMLGRQVVLKCMGGVRLPDGTLAGSTLTMDQALRNLVGLGLDLADASARVSTYAADYLGVSDRGRLAPGAWADLVVLDRDLNLKAEHRVLHRTDHRTRFVRPRLRLRRLPDHGAPGAGGGLAADVARHAQQIAADHEGHAGDCHLAVGPEPGRGGTDAVLPRRRRHHHRAGQRYRFAAGAGGRMVAAAARGQGAERGRHQEFHYEPGGRRAPGGPLAGRRGTQERTGSAARVAAHGRRHRLVAGHRRAGARAQHHGGRARHQLPGRPGSVAEVQGNLGAAGRGVFRRRDQARPDGADRGRLPAGDLRHARSDASRPAAPGHRDARTRRARAAGGARRRGGARPHAAGGRHAGPRSDRRHPDLLCDGGAARPTKPMAMTTPINPSDLRQLAGQLIMIRFPGKELDAATADFLKTNGIRAVCLFRGNMTDHAQLAKLTADLRAVMGPEALIGIDQEGGAVVRATWVPAPPAAMGLGAAGDADLAQRTGAAVARAVKALGFNWNFAPVLDLNNNPYNPVIAERSFGAEPQRAAELAMAWMAGSHAQGVACCVKHFPGHGDTTVDSHRDLPTVDKPVKELDRLELAPFRIASSAAPAMMTAHIVYPALDPDNPATMSRPILHGLLREQWQYRGVIITDGMDMHAIAGRYGVGNAAVRALTAGADMVMALGTPQTQEETLAAITAAIASGELSVDEVQQRLARLSALVRDYPCQPRAYLEDAADRAVMAEGWRRGLTAHGNPQRPVPGAQVRLVVRQDVVSDGVSEAGVPAAKVAESLRRLYDVDLVTFADADTFEWNTLPQDGRFTVLASTSRLRYGQHSRDTWRPDLHLALWNPYQALDIAAPALLTYGFAAPALDAVNAWLAGELEATGVAPERHAQSSKYPQPQILGPQPVPRARLALLRRGHRRQPDVEEHGRAQRRTQSLDCADRFCLGVQAAVEPFPGTGQQQEADRGDVPDPRRPVPRWRGAGAARAVLVCRVHGDAGAGPGPVCRLDRHLLQRRQVLHHGRPAAAGRALRKDAGRGASVDHLLRHPGRDDDRAGRLQQLGAAAGQQRRGGRHQCGRHRAHAACSDRGVFQKARHLGVDRVHHPVPRRRGAGAVDRSPVPARGARARRPGTVHRRSGRRVWHGGHGGVPGRVDCGRLLHVVAQPPARDPVADPGRQPAQHRVLPAVDFPAHGPDGHRRGAQRRDVRLRLRLRGPDFVHDAGGRARQIPDRPLRVRHRHHAARFCAVQDVLGRYPDRARLPALLHLGDAVRDPRGRAVATDPDDRPRGAGCTRRPRRGRVKHTLEFGAWATFYVTIWQFCRAARPEEKPMSMIEGLNMSHIRLARISLILAAIGLNAAPAMLGMNVVHAQDKEKAAAAAEAPKDTVRPEIFKLIEPAQTKPLLDAKNYAEVKTRIDTAAAMPNLTPYEAFVLNQMRAQVGQASGDNDMTIKALEAMIDSGRLKPEDKLRFIDAVAGMYYSNVKDYDKAIVWFNRYGAESGDTAKQRQFIIRSYFLKDDYASAKTEVMKDIEASKQAGTAPSKDTLNLLGNIGIKTKDNALYLQAVEELVRYYPSEDYWFDLLNRTRGKKTYAQRLDLDMARLKAVAAPSKMETEDYLEQAELASLGGFFTEAKIAIDKAYPNGTIPAGKDKAAIQKIRDTATRGAADDAKNIDSGIASAQKSKDGVGLVNLGYNYVTLGQFDKGIDLMKQGVAKGVAKNPDDAKLRLGYAMAMAGKKDESVKLLETIKGDDGRGDLARFWIMYQNKPAAAAAAPAAAAK</sequence>
<dbReference type="Gene3D" id="3.20.20.300">
    <property type="entry name" value="Glycoside hydrolase, family 3, N-terminal domain"/>
    <property type="match status" value="1"/>
</dbReference>
<evidence type="ECO:0000256" key="9">
    <source>
        <dbReference type="SAM" id="MobiDB-lite"/>
    </source>
</evidence>
<comment type="catalytic activity">
    <reaction evidence="8">
        <text>N-acetyl-D-glucosamine 6-phosphate + H2O = D-glucosamine 6-phosphate + acetate</text>
        <dbReference type="Rhea" id="RHEA:22936"/>
        <dbReference type="ChEBI" id="CHEBI:15377"/>
        <dbReference type="ChEBI" id="CHEBI:30089"/>
        <dbReference type="ChEBI" id="CHEBI:57513"/>
        <dbReference type="ChEBI" id="CHEBI:58725"/>
        <dbReference type="EC" id="3.5.1.25"/>
    </reaction>
</comment>
<keyword evidence="7" id="KW-0326">Glycosidase</keyword>
<evidence type="ECO:0000259" key="11">
    <source>
        <dbReference type="Pfam" id="PF01979"/>
    </source>
</evidence>
<protein>
    <recommendedName>
        <fullName evidence="4">N-acetylglucosamine-6-phosphate deacetylase</fullName>
        <ecNumber evidence="3">3.5.1.25</ecNumber>
    </recommendedName>
</protein>
<dbReference type="InterPro" id="IPR032466">
    <property type="entry name" value="Metal_Hydrolase"/>
</dbReference>
<dbReference type="NCBIfam" id="TIGR00221">
    <property type="entry name" value="nagA"/>
    <property type="match status" value="1"/>
</dbReference>
<dbReference type="InterPro" id="IPR006680">
    <property type="entry name" value="Amidohydro-rel"/>
</dbReference>
<dbReference type="PANTHER" id="PTHR30480:SF16">
    <property type="entry name" value="GLYCOSIDE HYDROLASE FAMILY 3 DOMAIN PROTEIN"/>
    <property type="match status" value="1"/>
</dbReference>
<keyword evidence="5 12" id="KW-0378">Hydrolase</keyword>
<evidence type="ECO:0000256" key="1">
    <source>
        <dbReference type="ARBA" id="ARBA00005336"/>
    </source>
</evidence>
<dbReference type="GO" id="GO:0005975">
    <property type="term" value="P:carbohydrate metabolic process"/>
    <property type="evidence" value="ECO:0007669"/>
    <property type="project" value="InterPro"/>
</dbReference>
<feature type="compositionally biased region" description="Basic and acidic residues" evidence="9">
    <location>
        <begin position="1218"/>
        <end position="1229"/>
    </location>
</feature>
<dbReference type="EMBL" id="BKCJ010000001">
    <property type="protein sequence ID" value="GEU28045.1"/>
    <property type="molecule type" value="Genomic_DNA"/>
</dbReference>
<dbReference type="InterPro" id="IPR019800">
    <property type="entry name" value="Glyco_hydro_3_AS"/>
</dbReference>
<feature type="region of interest" description="Disordered" evidence="9">
    <location>
        <begin position="1141"/>
        <end position="1160"/>
    </location>
</feature>
<feature type="region of interest" description="Disordered" evidence="9">
    <location>
        <begin position="1360"/>
        <end position="1402"/>
    </location>
</feature>
<evidence type="ECO:0000256" key="6">
    <source>
        <dbReference type="ARBA" id="ARBA00023277"/>
    </source>
</evidence>
<dbReference type="CDD" id="cd00854">
    <property type="entry name" value="NagA"/>
    <property type="match status" value="1"/>
</dbReference>
<dbReference type="InterPro" id="IPR003764">
    <property type="entry name" value="GlcNAc_6-P_deAcase"/>
</dbReference>
<dbReference type="InterPro" id="IPR001764">
    <property type="entry name" value="Glyco_hydro_3_N"/>
</dbReference>
<feature type="region of interest" description="Disordered" evidence="9">
    <location>
        <begin position="1528"/>
        <end position="1548"/>
    </location>
</feature>
<evidence type="ECO:0000256" key="8">
    <source>
        <dbReference type="ARBA" id="ARBA00047647"/>
    </source>
</evidence>
<comment type="caution">
    <text evidence="12">The sequence shown here is derived from an EMBL/GenBank/DDBJ whole genome shotgun (WGS) entry which is preliminary data.</text>
</comment>
<feature type="compositionally biased region" description="Basic and acidic residues" evidence="9">
    <location>
        <begin position="558"/>
        <end position="585"/>
    </location>
</feature>
<evidence type="ECO:0000313" key="12">
    <source>
        <dbReference type="EMBL" id="GEU28045.1"/>
    </source>
</evidence>
<dbReference type="SUPFAM" id="SSF51445">
    <property type="entry name" value="(Trans)glycosidases"/>
    <property type="match status" value="1"/>
</dbReference>